<dbReference type="Gene3D" id="3.40.50.1110">
    <property type="entry name" value="SGNH hydrolase"/>
    <property type="match status" value="2"/>
</dbReference>
<dbReference type="Proteomes" id="UP001500567">
    <property type="component" value="Unassembled WGS sequence"/>
</dbReference>
<dbReference type="EMBL" id="BAABDJ010000007">
    <property type="protein sequence ID" value="GAA4002655.1"/>
    <property type="molecule type" value="Genomic_DNA"/>
</dbReference>
<proteinExistence type="predicted"/>
<protein>
    <recommendedName>
        <fullName evidence="3">G-D-S-L family lipolytic protein</fullName>
    </recommendedName>
</protein>
<sequence>MHTTTVFRKIAPFVALLGLGLTACQPDLEADFKPSAGSADFARYVAVGNSLTAGFSDNGLYLEGQQNSYPALLAQQFKLAGGGDFTQPLFASSEKNGSGYLRLEGFTNPPAPATPSPIIRPVTTELATSRGKGLDGRTELLTRYTGTDNQNLGVPGIRVADVLTPGYGLNNPIGFNNFFERLLPAGSPTSYLQYVQERVSTVKPTFFTNWLGNNDVLGYASSGGTAAPLTPVADFTTRYNQVVDALTVNGAKGVLVTIPNVTSAPYFTTVLTAAVIARINATPIPAALVPVIVAQLGLPAGSPLPAGTRFGLYIRTSATGAAAVREATASDLLLLPASSFINTTSATSPFPNGVGLVIPGAPAPIPAALAASANPLPNNLVLDASEIGLATARTTELNNAIRAAAARKSLAVFDANTFFAQVTTSGIVTNNVSNTTSFISGNLFSLDGVHLTPRGYAIVTNELIKATNLQYGARVPALNPADYRGVKFP</sequence>
<evidence type="ECO:0008006" key="3">
    <source>
        <dbReference type="Google" id="ProtNLM"/>
    </source>
</evidence>
<gene>
    <name evidence="1" type="ORF">GCM10022408_12620</name>
</gene>
<reference evidence="2" key="1">
    <citation type="journal article" date="2019" name="Int. J. Syst. Evol. Microbiol.">
        <title>The Global Catalogue of Microorganisms (GCM) 10K type strain sequencing project: providing services to taxonomists for standard genome sequencing and annotation.</title>
        <authorList>
            <consortium name="The Broad Institute Genomics Platform"/>
            <consortium name="The Broad Institute Genome Sequencing Center for Infectious Disease"/>
            <person name="Wu L."/>
            <person name="Ma J."/>
        </authorList>
    </citation>
    <scope>NUCLEOTIDE SEQUENCE [LARGE SCALE GENOMIC DNA]</scope>
    <source>
        <strain evidence="2">JCM 17224</strain>
    </source>
</reference>
<organism evidence="1 2">
    <name type="scientific">Hymenobacter fastidiosus</name>
    <dbReference type="NCBI Taxonomy" id="486264"/>
    <lineage>
        <taxon>Bacteria</taxon>
        <taxon>Pseudomonadati</taxon>
        <taxon>Bacteroidota</taxon>
        <taxon>Cytophagia</taxon>
        <taxon>Cytophagales</taxon>
        <taxon>Hymenobacteraceae</taxon>
        <taxon>Hymenobacter</taxon>
    </lineage>
</organism>
<evidence type="ECO:0000313" key="1">
    <source>
        <dbReference type="EMBL" id="GAA4002655.1"/>
    </source>
</evidence>
<dbReference type="SUPFAM" id="SSF52266">
    <property type="entry name" value="SGNH hydrolase"/>
    <property type="match status" value="1"/>
</dbReference>
<name>A0ABP7RV13_9BACT</name>
<evidence type="ECO:0000313" key="2">
    <source>
        <dbReference type="Proteomes" id="UP001500567"/>
    </source>
</evidence>
<comment type="caution">
    <text evidence="1">The sequence shown here is derived from an EMBL/GenBank/DDBJ whole genome shotgun (WGS) entry which is preliminary data.</text>
</comment>
<accession>A0ABP7RV13</accession>
<keyword evidence="2" id="KW-1185">Reference proteome</keyword>
<dbReference type="InterPro" id="IPR036514">
    <property type="entry name" value="SGNH_hydro_sf"/>
</dbReference>
<dbReference type="RefSeq" id="WP_345071753.1">
    <property type="nucleotide sequence ID" value="NZ_BAABDJ010000007.1"/>
</dbReference>